<evidence type="ECO:0000313" key="6">
    <source>
        <dbReference type="Proteomes" id="UP000005631"/>
    </source>
</evidence>
<dbReference type="InterPro" id="IPR018976">
    <property type="entry name" value="Imelysin-like"/>
</dbReference>
<dbReference type="Gene3D" id="1.20.1420.20">
    <property type="entry name" value="M75 peptidase, HXXE motif"/>
    <property type="match status" value="1"/>
</dbReference>
<comment type="subcellular location">
    <subcellularLocation>
        <location evidence="1">Cell envelope</location>
    </subcellularLocation>
</comment>
<dbReference type="KEGG" id="oho:Oweho_1545"/>
<feature type="signal peptide" evidence="3">
    <location>
        <begin position="1"/>
        <end position="20"/>
    </location>
</feature>
<dbReference type="Proteomes" id="UP000005631">
    <property type="component" value="Chromosome"/>
</dbReference>
<dbReference type="InterPro" id="IPR038352">
    <property type="entry name" value="Imelysin_sf"/>
</dbReference>
<gene>
    <name evidence="5" type="ordered locus">Oweho_1545</name>
</gene>
<keyword evidence="6" id="KW-1185">Reference proteome</keyword>
<dbReference type="AlphaFoldDB" id="G8R8V5"/>
<evidence type="ECO:0000256" key="3">
    <source>
        <dbReference type="SAM" id="SignalP"/>
    </source>
</evidence>
<sequence>MNIRFTKSMLALAGSAMLFAACSKDDENTDNADPNAALKQSVVSNYADIVFASYEDAHAKAVILKNKLDAFVDAPSQTAFDEAKQAWLDAREPYGQTEVYRFYSGPIDDNDGPEGALNAWPLDEAHVDYVQAGTGNDDNPGNEANIINNTTDYPTIDEATLIGLNENGGEKNISIGYHAIEFLLWGQDFNAGAPGDRPYTDYVTDGSGTATNQDRRGDYLKVTAKILVDDLATMVEAWKEGSSNYRGTFTSQAANVSIKNMLTGMGVLSKSELAGERIYVALDNQDQEDEHSCFSDNTHRDIILNAQGIENVYTGTYIRTDGTVVSGASIYELLKEVDATLAEELNTMVATSVSDAESIPVPFDQALTQETVGGNGPIMTTVHSLQDQGDKIAEAAAALGISISTDLPD</sequence>
<proteinExistence type="predicted"/>
<dbReference type="GO" id="GO:0030313">
    <property type="term" value="C:cell envelope"/>
    <property type="evidence" value="ECO:0007669"/>
    <property type="project" value="UniProtKB-SubCell"/>
</dbReference>
<evidence type="ECO:0000313" key="5">
    <source>
        <dbReference type="EMBL" id="AEV32535.1"/>
    </source>
</evidence>
<keyword evidence="2 3" id="KW-0732">Signal</keyword>
<evidence type="ECO:0000256" key="2">
    <source>
        <dbReference type="ARBA" id="ARBA00022729"/>
    </source>
</evidence>
<evidence type="ECO:0000259" key="4">
    <source>
        <dbReference type="Pfam" id="PF09375"/>
    </source>
</evidence>
<dbReference type="RefSeq" id="WP_014201891.1">
    <property type="nucleotide sequence ID" value="NC_016599.1"/>
</dbReference>
<feature type="domain" description="Imelysin-like" evidence="4">
    <location>
        <begin position="52"/>
        <end position="376"/>
    </location>
</feature>
<dbReference type="STRING" id="926562.Oweho_1545"/>
<protein>
    <submittedName>
        <fullName evidence="5">Putative iron-regulated protein</fullName>
    </submittedName>
</protein>
<dbReference type="eggNOG" id="COG3487">
    <property type="taxonomic scope" value="Bacteria"/>
</dbReference>
<dbReference type="PATRIC" id="fig|926562.3.peg.1547"/>
<dbReference type="PROSITE" id="PS51257">
    <property type="entry name" value="PROKAR_LIPOPROTEIN"/>
    <property type="match status" value="1"/>
</dbReference>
<feature type="chain" id="PRO_5003514480" evidence="3">
    <location>
        <begin position="21"/>
        <end position="409"/>
    </location>
</feature>
<name>G8R8V5_OWEHD</name>
<accession>G8R8V5</accession>
<dbReference type="Pfam" id="PF09375">
    <property type="entry name" value="Peptidase_M75"/>
    <property type="match status" value="1"/>
</dbReference>
<dbReference type="EMBL" id="CP003156">
    <property type="protein sequence ID" value="AEV32535.1"/>
    <property type="molecule type" value="Genomic_DNA"/>
</dbReference>
<dbReference type="HOGENOM" id="CLU_048993_0_0_10"/>
<evidence type="ECO:0000256" key="1">
    <source>
        <dbReference type="ARBA" id="ARBA00004196"/>
    </source>
</evidence>
<dbReference type="CDD" id="cd14657">
    <property type="entry name" value="Imelysin_IrpA-like"/>
    <property type="match status" value="1"/>
</dbReference>
<reference evidence="5 6" key="1">
    <citation type="journal article" date="2012" name="Stand. Genomic Sci.">
        <title>Genome sequence of the orange-pigmented seawater bacterium Owenweeksia hongkongensis type strain (UST20020801(T)).</title>
        <authorList>
            <person name="Riedel T."/>
            <person name="Held B."/>
            <person name="Nolan M."/>
            <person name="Lucas S."/>
            <person name="Lapidus A."/>
            <person name="Tice H."/>
            <person name="Del Rio T.G."/>
            <person name="Cheng J.F."/>
            <person name="Han C."/>
            <person name="Tapia R."/>
            <person name="Goodwin L.A."/>
            <person name="Pitluck S."/>
            <person name="Liolios K."/>
            <person name="Mavromatis K."/>
            <person name="Pagani I."/>
            <person name="Ivanova N."/>
            <person name="Mikhailova N."/>
            <person name="Pati A."/>
            <person name="Chen A."/>
            <person name="Palaniappan K."/>
            <person name="Rohde M."/>
            <person name="Tindall B.J."/>
            <person name="Detter J.C."/>
            <person name="Goker M."/>
            <person name="Woyke T."/>
            <person name="Bristow J."/>
            <person name="Eisen J.A."/>
            <person name="Markowitz V."/>
            <person name="Hugenholtz P."/>
            <person name="Klenk H.P."/>
            <person name="Kyrpides N.C."/>
        </authorList>
    </citation>
    <scope>NUCLEOTIDE SEQUENCE</scope>
    <source>
        <strain evidence="6">DSM 17368 / JCM 12287 / NRRL B-23963</strain>
    </source>
</reference>
<organism evidence="5 6">
    <name type="scientific">Owenweeksia hongkongensis (strain DSM 17368 / CIP 108786 / JCM 12287 / NRRL B-23963 / UST20020801)</name>
    <dbReference type="NCBI Taxonomy" id="926562"/>
    <lineage>
        <taxon>Bacteria</taxon>
        <taxon>Pseudomonadati</taxon>
        <taxon>Bacteroidota</taxon>
        <taxon>Flavobacteriia</taxon>
        <taxon>Flavobacteriales</taxon>
        <taxon>Owenweeksiaceae</taxon>
        <taxon>Owenweeksia</taxon>
    </lineage>
</organism>